<dbReference type="EMBL" id="BFBB01000002">
    <property type="protein sequence ID" value="GBF49269.1"/>
    <property type="molecule type" value="Genomic_DNA"/>
</dbReference>
<evidence type="ECO:0000256" key="3">
    <source>
        <dbReference type="ARBA" id="ARBA00022692"/>
    </source>
</evidence>
<dbReference type="InterPro" id="IPR002293">
    <property type="entry name" value="AA/rel_permease1"/>
</dbReference>
<evidence type="ECO:0000313" key="8">
    <source>
        <dbReference type="Proteomes" id="UP000245133"/>
    </source>
</evidence>
<sequence length="478" mass="51733">MNTENQSDASQLQALGYTSKFERSMSFWENFSLGFTYLSPVVGVYSVFAMAIQAGGPPMFWNYFLVGLGQFFVCLVFGEVVSQYPISGGIYPWCLRLVGTRYAWIAAWVYAWALFTTIAAVAVGGAPFLSQLFSFSFGNGTLVFFAIGMILISSALNLSGTRLLARVAMIGFICELLGAILVGGYLLLFARIQSISILWDTLSFGEGIDYLPAFVASSVAAMFCYYGFEACGDVAEETPNAGVAIPKSMRMTIYVGGGAATFICLALLLAIPDLPKAISGEDRDPVTSTLVHALGETGYRLVILVVMISFLSCILSLQAAASRLLYSFARDGMIMGSGSLSELSEAHKVPVNALLVSGAIPVLIAILGYWLEDAVATIISFASIGIYIAFQMVVIGALFARWKGWKPQGSFQLGKWGLLVNLIALVYGLAAVINMVWPRASDSPWYVNYAMIVTSCIVLLTGLLYLVFKKPHLHRQGF</sequence>
<protein>
    <submittedName>
        <fullName evidence="7">Amino acid transporter</fullName>
    </submittedName>
</protein>
<dbReference type="OrthoDB" id="9762947at2"/>
<dbReference type="Gene3D" id="1.20.1740.10">
    <property type="entry name" value="Amino acid/polyamine transporter I"/>
    <property type="match status" value="1"/>
</dbReference>
<keyword evidence="3 6" id="KW-0812">Transmembrane</keyword>
<gene>
    <name evidence="7" type="ORF">LPTSP4_07790</name>
</gene>
<name>A0A2P2DXA9_9LEPT</name>
<keyword evidence="8" id="KW-1185">Reference proteome</keyword>
<evidence type="ECO:0000313" key="7">
    <source>
        <dbReference type="EMBL" id="GBF49269.1"/>
    </source>
</evidence>
<dbReference type="AlphaFoldDB" id="A0A2P2DXA9"/>
<dbReference type="Pfam" id="PF13520">
    <property type="entry name" value="AA_permease_2"/>
    <property type="match status" value="1"/>
</dbReference>
<proteinExistence type="predicted"/>
<feature type="transmembrane region" description="Helical" evidence="6">
    <location>
        <begin position="377"/>
        <end position="400"/>
    </location>
</feature>
<keyword evidence="2" id="KW-0813">Transport</keyword>
<organism evidence="7 8">
    <name type="scientific">Leptospira ryugenii</name>
    <dbReference type="NCBI Taxonomy" id="1917863"/>
    <lineage>
        <taxon>Bacteria</taxon>
        <taxon>Pseudomonadati</taxon>
        <taxon>Spirochaetota</taxon>
        <taxon>Spirochaetia</taxon>
        <taxon>Leptospirales</taxon>
        <taxon>Leptospiraceae</taxon>
        <taxon>Leptospira</taxon>
    </lineage>
</organism>
<feature type="transmembrane region" description="Helical" evidence="6">
    <location>
        <begin position="60"/>
        <end position="81"/>
    </location>
</feature>
<reference evidence="7 8" key="1">
    <citation type="submission" date="2018-02" db="EMBL/GenBank/DDBJ databases">
        <title>Novel Leptospira species isolated from soil and water in Japan.</title>
        <authorList>
            <person name="Nakao R."/>
            <person name="Masuzawa T."/>
        </authorList>
    </citation>
    <scope>NUCLEOTIDE SEQUENCE [LARGE SCALE GENOMIC DNA]</scope>
    <source>
        <strain evidence="7 8">YH101</strain>
    </source>
</reference>
<accession>A0A2P2DXA9</accession>
<evidence type="ECO:0000256" key="6">
    <source>
        <dbReference type="SAM" id="Phobius"/>
    </source>
</evidence>
<feature type="transmembrane region" description="Helical" evidence="6">
    <location>
        <begin position="301"/>
        <end position="328"/>
    </location>
</feature>
<dbReference type="GO" id="GO:0022857">
    <property type="term" value="F:transmembrane transporter activity"/>
    <property type="evidence" value="ECO:0007669"/>
    <property type="project" value="InterPro"/>
</dbReference>
<feature type="transmembrane region" description="Helical" evidence="6">
    <location>
        <begin position="249"/>
        <end position="271"/>
    </location>
</feature>
<evidence type="ECO:0000256" key="5">
    <source>
        <dbReference type="ARBA" id="ARBA00023136"/>
    </source>
</evidence>
<feature type="transmembrane region" description="Helical" evidence="6">
    <location>
        <begin position="132"/>
        <end position="152"/>
    </location>
</feature>
<feature type="transmembrane region" description="Helical" evidence="6">
    <location>
        <begin position="349"/>
        <end position="371"/>
    </location>
</feature>
<feature type="transmembrane region" description="Helical" evidence="6">
    <location>
        <begin position="449"/>
        <end position="468"/>
    </location>
</feature>
<evidence type="ECO:0000256" key="4">
    <source>
        <dbReference type="ARBA" id="ARBA00022989"/>
    </source>
</evidence>
<feature type="transmembrane region" description="Helical" evidence="6">
    <location>
        <begin position="31"/>
        <end position="54"/>
    </location>
</feature>
<evidence type="ECO:0000256" key="1">
    <source>
        <dbReference type="ARBA" id="ARBA00004141"/>
    </source>
</evidence>
<dbReference type="GO" id="GO:0016020">
    <property type="term" value="C:membrane"/>
    <property type="evidence" value="ECO:0007669"/>
    <property type="project" value="UniProtKB-SubCell"/>
</dbReference>
<feature type="transmembrane region" description="Helical" evidence="6">
    <location>
        <begin position="416"/>
        <end position="437"/>
    </location>
</feature>
<dbReference type="PANTHER" id="PTHR45649">
    <property type="entry name" value="AMINO-ACID PERMEASE BAT1"/>
    <property type="match status" value="1"/>
</dbReference>
<keyword evidence="4 6" id="KW-1133">Transmembrane helix</keyword>
<comment type="caution">
    <text evidence="7">The sequence shown here is derived from an EMBL/GenBank/DDBJ whole genome shotgun (WGS) entry which is preliminary data.</text>
</comment>
<dbReference type="PIRSF" id="PIRSF006060">
    <property type="entry name" value="AA_transporter"/>
    <property type="match status" value="1"/>
</dbReference>
<dbReference type="PANTHER" id="PTHR45649:SF26">
    <property type="entry name" value="OS04G0435100 PROTEIN"/>
    <property type="match status" value="1"/>
</dbReference>
<feature type="transmembrane region" description="Helical" evidence="6">
    <location>
        <begin position="164"/>
        <end position="190"/>
    </location>
</feature>
<dbReference type="Proteomes" id="UP000245133">
    <property type="component" value="Unassembled WGS sequence"/>
</dbReference>
<feature type="transmembrane region" description="Helical" evidence="6">
    <location>
        <begin position="102"/>
        <end position="126"/>
    </location>
</feature>
<feature type="transmembrane region" description="Helical" evidence="6">
    <location>
        <begin position="210"/>
        <end position="228"/>
    </location>
</feature>
<evidence type="ECO:0000256" key="2">
    <source>
        <dbReference type="ARBA" id="ARBA00022448"/>
    </source>
</evidence>
<comment type="subcellular location">
    <subcellularLocation>
        <location evidence="1">Membrane</location>
        <topology evidence="1">Multi-pass membrane protein</topology>
    </subcellularLocation>
</comment>
<dbReference type="RefSeq" id="WP_108973882.1">
    <property type="nucleotide sequence ID" value="NZ_BFBB01000002.1"/>
</dbReference>
<keyword evidence="5 6" id="KW-0472">Membrane</keyword>